<dbReference type="Proteomes" id="UP000290289">
    <property type="component" value="Chromosome 8"/>
</dbReference>
<reference evidence="1 2" key="1">
    <citation type="submission" date="2018-10" db="EMBL/GenBank/DDBJ databases">
        <title>A high-quality apple genome assembly.</title>
        <authorList>
            <person name="Hu J."/>
        </authorList>
    </citation>
    <scope>NUCLEOTIDE SEQUENCE [LARGE SCALE GENOMIC DNA]</scope>
    <source>
        <strain evidence="2">cv. HFTH1</strain>
        <tissue evidence="1">Young leaf</tissue>
    </source>
</reference>
<protein>
    <submittedName>
        <fullName evidence="1">Uncharacterized protein</fullName>
    </submittedName>
</protein>
<organism evidence="1 2">
    <name type="scientific">Malus domestica</name>
    <name type="common">Apple</name>
    <name type="synonym">Pyrus malus</name>
    <dbReference type="NCBI Taxonomy" id="3750"/>
    <lineage>
        <taxon>Eukaryota</taxon>
        <taxon>Viridiplantae</taxon>
        <taxon>Streptophyta</taxon>
        <taxon>Embryophyta</taxon>
        <taxon>Tracheophyta</taxon>
        <taxon>Spermatophyta</taxon>
        <taxon>Magnoliopsida</taxon>
        <taxon>eudicotyledons</taxon>
        <taxon>Gunneridae</taxon>
        <taxon>Pentapetalae</taxon>
        <taxon>rosids</taxon>
        <taxon>fabids</taxon>
        <taxon>Rosales</taxon>
        <taxon>Rosaceae</taxon>
        <taxon>Amygdaloideae</taxon>
        <taxon>Maleae</taxon>
        <taxon>Malus</taxon>
    </lineage>
</organism>
<comment type="caution">
    <text evidence="1">The sequence shown here is derived from an EMBL/GenBank/DDBJ whole genome shotgun (WGS) entry which is preliminary data.</text>
</comment>
<gene>
    <name evidence="1" type="ORF">DVH24_021046</name>
</gene>
<dbReference type="AlphaFoldDB" id="A0A498JDX2"/>
<name>A0A498JDX2_MALDO</name>
<accession>A0A498JDX2</accession>
<sequence>MAIEVMSPLEKFSQSQFKSFRYYSNPDYEIMHYQNAIALYNNDGPTMRWYSELPNRSIDWFESLANIFTNTYFVYLNVHKRHEAMFTMAHSY</sequence>
<evidence type="ECO:0000313" key="2">
    <source>
        <dbReference type="Proteomes" id="UP000290289"/>
    </source>
</evidence>
<dbReference type="EMBL" id="RDQH01000334">
    <property type="protein sequence ID" value="RXH92023.1"/>
    <property type="molecule type" value="Genomic_DNA"/>
</dbReference>
<keyword evidence="2" id="KW-1185">Reference proteome</keyword>
<evidence type="ECO:0000313" key="1">
    <source>
        <dbReference type="EMBL" id="RXH92023.1"/>
    </source>
</evidence>
<proteinExistence type="predicted"/>